<name>A0AAN3YWW7_PROMI</name>
<keyword evidence="9" id="KW-0966">Cell projection</keyword>
<evidence type="ECO:0000313" key="9">
    <source>
        <dbReference type="EMBL" id="EKW9776384.1"/>
    </source>
</evidence>
<keyword evidence="9" id="KW-0282">Flagellum</keyword>
<gene>
    <name evidence="9" type="ORF">PW210_002210</name>
</gene>
<evidence type="ECO:0000256" key="2">
    <source>
        <dbReference type="ARBA" id="ARBA00016013"/>
    </source>
</evidence>
<dbReference type="Pfam" id="PF03963">
    <property type="entry name" value="FlgD"/>
    <property type="match status" value="1"/>
</dbReference>
<evidence type="ECO:0000259" key="7">
    <source>
        <dbReference type="Pfam" id="PF13860"/>
    </source>
</evidence>
<accession>A0AAN3YWW7</accession>
<keyword evidence="3 5" id="KW-1005">Bacterial flagellum biogenesis</keyword>
<dbReference type="Pfam" id="PF13860">
    <property type="entry name" value="FlgD_ig"/>
    <property type="match status" value="1"/>
</dbReference>
<protein>
    <recommendedName>
        <fullName evidence="2 5">Basal-body rod modification protein FlgD</fullName>
    </recommendedName>
</protein>
<dbReference type="Gene3D" id="2.60.40.4070">
    <property type="match status" value="1"/>
</dbReference>
<dbReference type="EMBL" id="ABKSPD020000007">
    <property type="protein sequence ID" value="EKW9776384.1"/>
    <property type="molecule type" value="Genomic_DNA"/>
</dbReference>
<comment type="similarity">
    <text evidence="1 5">Belongs to the FlgD family.</text>
</comment>
<dbReference type="RefSeq" id="WP_240087797.1">
    <property type="nucleotide sequence ID" value="NZ_JAJPRM010000087.1"/>
</dbReference>
<feature type="region of interest" description="Disordered" evidence="6">
    <location>
        <begin position="113"/>
        <end position="139"/>
    </location>
</feature>
<dbReference type="AlphaFoldDB" id="A0AAN3YWW7"/>
<evidence type="ECO:0000256" key="6">
    <source>
        <dbReference type="SAM" id="MobiDB-lite"/>
    </source>
</evidence>
<sequence>MGISASMNEPTDNTIIGEAPSSYHTKKGGSDDIKGNFLTLLITQMQNQDPTNPMQNNELTSQLAQISTVEGIETLNKTVNTIVGQIDQSQALRATSLVNHMVMIAGNEISVDKINNGENAGSDTDTDTDTDTTPDTKLGKLRASTDATDNENIFSSAFGFESFSPIDTLTVNITDSSGAKVRTIEMNSKILPDVYHFFWDCTDDDGNKVPTGKYQFTVNATFNDAQVPVKTLKSAIVNSVSMKEGKPHLDVGLGVIVSLDEIRKVF</sequence>
<evidence type="ECO:0000256" key="4">
    <source>
        <dbReference type="ARBA" id="ARBA00024746"/>
    </source>
</evidence>
<comment type="function">
    <text evidence="4 5">Required for flagellar hook formation. May act as a scaffolding protein.</text>
</comment>
<evidence type="ECO:0000256" key="3">
    <source>
        <dbReference type="ARBA" id="ARBA00022795"/>
    </source>
</evidence>
<dbReference type="Proteomes" id="UP001171165">
    <property type="component" value="Unassembled WGS sequence"/>
</dbReference>
<evidence type="ECO:0000313" key="10">
    <source>
        <dbReference type="Proteomes" id="UP001171165"/>
    </source>
</evidence>
<evidence type="ECO:0000256" key="1">
    <source>
        <dbReference type="ARBA" id="ARBA00010577"/>
    </source>
</evidence>
<dbReference type="GO" id="GO:0044781">
    <property type="term" value="P:bacterial-type flagellum organization"/>
    <property type="evidence" value="ECO:0007669"/>
    <property type="project" value="UniProtKB-UniRule"/>
</dbReference>
<dbReference type="InterPro" id="IPR005648">
    <property type="entry name" value="FlgD"/>
</dbReference>
<dbReference type="InterPro" id="IPR025963">
    <property type="entry name" value="FLgD_Tudor"/>
</dbReference>
<feature type="domain" description="FlgD Tudor-like" evidence="8">
    <location>
        <begin position="89"/>
        <end position="263"/>
    </location>
</feature>
<feature type="compositionally biased region" description="Polar residues" evidence="6">
    <location>
        <begin position="1"/>
        <end position="14"/>
    </location>
</feature>
<dbReference type="InterPro" id="IPR025965">
    <property type="entry name" value="FlgD/Vpr_Ig-like"/>
</dbReference>
<reference evidence="9" key="1">
    <citation type="submission" date="2023-06" db="EMBL/GenBank/DDBJ databases">
        <authorList>
            <consortium name="Clinical and Environmental Microbiology Branch: Whole genome sequencing antimicrobial resistance pathogens in the healthcare setting"/>
        </authorList>
    </citation>
    <scope>NUCLEOTIDE SEQUENCE</scope>
    <source>
        <strain evidence="9">Microbial</strain>
    </source>
</reference>
<keyword evidence="9" id="KW-0969">Cilium</keyword>
<feature type="region of interest" description="Disordered" evidence="6">
    <location>
        <begin position="1"/>
        <end position="30"/>
    </location>
</feature>
<organism evidence="9 10">
    <name type="scientific">Proteus mirabilis</name>
    <dbReference type="NCBI Taxonomy" id="584"/>
    <lineage>
        <taxon>Bacteria</taxon>
        <taxon>Pseudomonadati</taxon>
        <taxon>Pseudomonadota</taxon>
        <taxon>Gammaproteobacteria</taxon>
        <taxon>Enterobacterales</taxon>
        <taxon>Morganellaceae</taxon>
        <taxon>Proteus</taxon>
    </lineage>
</organism>
<comment type="caution">
    <text evidence="9">The sequence shown here is derived from an EMBL/GenBank/DDBJ whole genome shotgun (WGS) entry which is preliminary data.</text>
</comment>
<proteinExistence type="inferred from homology"/>
<evidence type="ECO:0000259" key="8">
    <source>
        <dbReference type="Pfam" id="PF13861"/>
    </source>
</evidence>
<evidence type="ECO:0000256" key="5">
    <source>
        <dbReference type="RuleBase" id="RU362076"/>
    </source>
</evidence>
<dbReference type="Pfam" id="PF13861">
    <property type="entry name" value="FLgD_tudor"/>
    <property type="match status" value="1"/>
</dbReference>
<feature type="domain" description="FlgD/Vpr Ig-like" evidence="7">
    <location>
        <begin position="157"/>
        <end position="221"/>
    </location>
</feature>